<comment type="similarity">
    <text evidence="1">Belongs to the short-chain dehydrogenases/reductases (SDR) family.</text>
</comment>
<keyword evidence="4" id="KW-0560">Oxidoreductase</keyword>
<dbReference type="GO" id="GO:0006006">
    <property type="term" value="P:glucose metabolic process"/>
    <property type="evidence" value="ECO:0007669"/>
    <property type="project" value="TreeGrafter"/>
</dbReference>
<comment type="subunit">
    <text evidence="2">Homotetramer.</text>
</comment>
<dbReference type="Proteomes" id="UP000608530">
    <property type="component" value="Unassembled WGS sequence"/>
</dbReference>
<dbReference type="InterPro" id="IPR020904">
    <property type="entry name" value="Sc_DH/Rdtase_CS"/>
</dbReference>
<protein>
    <submittedName>
        <fullName evidence="5">SDR family oxidoreductase</fullName>
    </submittedName>
</protein>
<dbReference type="InterPro" id="IPR036291">
    <property type="entry name" value="NAD(P)-bd_dom_sf"/>
</dbReference>
<dbReference type="RefSeq" id="WP_200112693.1">
    <property type="nucleotide sequence ID" value="NZ_JAEHOH010000001.1"/>
</dbReference>
<organism evidence="5 6">
    <name type="scientific">Leucobacter chromiisoli</name>
    <dbReference type="NCBI Taxonomy" id="2796471"/>
    <lineage>
        <taxon>Bacteria</taxon>
        <taxon>Bacillati</taxon>
        <taxon>Actinomycetota</taxon>
        <taxon>Actinomycetes</taxon>
        <taxon>Micrococcales</taxon>
        <taxon>Microbacteriaceae</taxon>
        <taxon>Leucobacter</taxon>
    </lineage>
</organism>
<dbReference type="AlphaFoldDB" id="A0A934Q339"/>
<name>A0A934Q339_9MICO</name>
<evidence type="ECO:0000313" key="6">
    <source>
        <dbReference type="Proteomes" id="UP000608530"/>
    </source>
</evidence>
<dbReference type="PANTHER" id="PTHR44252">
    <property type="entry name" value="D-ERYTHRULOSE REDUCTASE"/>
    <property type="match status" value="1"/>
</dbReference>
<keyword evidence="6" id="KW-1185">Reference proteome</keyword>
<reference evidence="5" key="1">
    <citation type="submission" date="2020-12" db="EMBL/GenBank/DDBJ databases">
        <title>Leucobacter sp. CAS1, isolated from Chromium sludge.</title>
        <authorList>
            <person name="Xu Z."/>
        </authorList>
    </citation>
    <scope>NUCLEOTIDE SEQUENCE</scope>
    <source>
        <strain evidence="5">CSA1</strain>
    </source>
</reference>
<dbReference type="Pfam" id="PF13561">
    <property type="entry name" value="adh_short_C2"/>
    <property type="match status" value="1"/>
</dbReference>
<evidence type="ECO:0000256" key="3">
    <source>
        <dbReference type="ARBA" id="ARBA00022857"/>
    </source>
</evidence>
<dbReference type="Gene3D" id="3.40.50.720">
    <property type="entry name" value="NAD(P)-binding Rossmann-like Domain"/>
    <property type="match status" value="1"/>
</dbReference>
<dbReference type="SUPFAM" id="SSF51735">
    <property type="entry name" value="NAD(P)-binding Rossmann-fold domains"/>
    <property type="match status" value="1"/>
</dbReference>
<dbReference type="GO" id="GO:0005997">
    <property type="term" value="P:xylulose metabolic process"/>
    <property type="evidence" value="ECO:0007669"/>
    <property type="project" value="TreeGrafter"/>
</dbReference>
<evidence type="ECO:0000256" key="4">
    <source>
        <dbReference type="ARBA" id="ARBA00023002"/>
    </source>
</evidence>
<dbReference type="PROSITE" id="PS00061">
    <property type="entry name" value="ADH_SHORT"/>
    <property type="match status" value="1"/>
</dbReference>
<dbReference type="FunFam" id="3.40.50.720:FF:000084">
    <property type="entry name" value="Short-chain dehydrogenase reductase"/>
    <property type="match status" value="1"/>
</dbReference>
<dbReference type="GO" id="GO:0050038">
    <property type="term" value="F:L-xylulose reductase (NADPH) activity"/>
    <property type="evidence" value="ECO:0007669"/>
    <property type="project" value="TreeGrafter"/>
</dbReference>
<evidence type="ECO:0000313" key="5">
    <source>
        <dbReference type="EMBL" id="MBK0417524.1"/>
    </source>
</evidence>
<dbReference type="PANTHER" id="PTHR44252:SF3">
    <property type="entry name" value="D-ERYTHRULOSE REDUCTASE-RELATED"/>
    <property type="match status" value="1"/>
</dbReference>
<gene>
    <name evidence="5" type="ORF">JD276_00525</name>
</gene>
<dbReference type="EMBL" id="JAEHOH010000001">
    <property type="protein sequence ID" value="MBK0417524.1"/>
    <property type="molecule type" value="Genomic_DNA"/>
</dbReference>
<dbReference type="PRINTS" id="PR00081">
    <property type="entry name" value="GDHRDH"/>
</dbReference>
<evidence type="ECO:0000256" key="1">
    <source>
        <dbReference type="ARBA" id="ARBA00006484"/>
    </source>
</evidence>
<evidence type="ECO:0000256" key="2">
    <source>
        <dbReference type="ARBA" id="ARBA00011881"/>
    </source>
</evidence>
<accession>A0A934Q339</accession>
<proteinExistence type="inferred from homology"/>
<dbReference type="GO" id="GO:0004090">
    <property type="term" value="F:carbonyl reductase (NADPH) activity"/>
    <property type="evidence" value="ECO:0007669"/>
    <property type="project" value="TreeGrafter"/>
</dbReference>
<comment type="caution">
    <text evidence="5">The sequence shown here is derived from an EMBL/GenBank/DDBJ whole genome shotgun (WGS) entry which is preliminary data.</text>
</comment>
<keyword evidence="3" id="KW-0521">NADP</keyword>
<sequence>MGDFEGRTVLVTGAGGGIGAATVRHLARRGADVIAAARSIDKVAELCEETGARPLAFDLESEDSIREAIEGLGSEGVDLWGVVNCAGFGGEIATPQETDISVFDKVISVNARGALLVTKYASREMIRAGKGGAFVNVSSQASLVALTGHISYGSSKAALDNITRVTALELGAHGIRANSVNPTVVMTPMSAWYWGRPEIEGPFLDQMPLGRWATEDEIAGPIAFLLSDDAAMISGVSLPIDGGYTSR</sequence>
<dbReference type="InterPro" id="IPR002347">
    <property type="entry name" value="SDR_fam"/>
</dbReference>
<dbReference type="InterPro" id="IPR051737">
    <property type="entry name" value="L-xylulose/Carbonyl_redctase"/>
</dbReference>